<reference evidence="2 3" key="1">
    <citation type="submission" date="2018-06" db="EMBL/GenBank/DDBJ databases">
        <authorList>
            <person name="Liu Z.-W."/>
        </authorList>
    </citation>
    <scope>NUCLEOTIDE SEQUENCE [LARGE SCALE GENOMIC DNA]</scope>
    <source>
        <strain evidence="2 3">2b14</strain>
    </source>
</reference>
<reference evidence="2 3" key="2">
    <citation type="submission" date="2018-07" db="EMBL/GenBank/DDBJ databases">
        <title>Pontibacter sp. 2b14 genomic sequence and assembly.</title>
        <authorList>
            <person name="Du Z.-J."/>
        </authorList>
    </citation>
    <scope>NUCLEOTIDE SEQUENCE [LARGE SCALE GENOMIC DNA]</scope>
    <source>
        <strain evidence="2 3">2b14</strain>
    </source>
</reference>
<comment type="caution">
    <text evidence="2">The sequence shown here is derived from an EMBL/GenBank/DDBJ whole genome shotgun (WGS) entry which is preliminary data.</text>
</comment>
<dbReference type="EMBL" id="QMDV01000006">
    <property type="protein sequence ID" value="RAU81407.1"/>
    <property type="molecule type" value="Genomic_DNA"/>
</dbReference>
<evidence type="ECO:0000313" key="2">
    <source>
        <dbReference type="EMBL" id="RAU81407.1"/>
    </source>
</evidence>
<name>A0A364RAY9_9BACT</name>
<accession>A0A364RAY9</accession>
<organism evidence="2 3">
    <name type="scientific">Pontibacter arcticus</name>
    <dbReference type="NCBI Taxonomy" id="2080288"/>
    <lineage>
        <taxon>Bacteria</taxon>
        <taxon>Pseudomonadati</taxon>
        <taxon>Bacteroidota</taxon>
        <taxon>Cytophagia</taxon>
        <taxon>Cytophagales</taxon>
        <taxon>Hymenobacteraceae</taxon>
        <taxon>Pontibacter</taxon>
    </lineage>
</organism>
<evidence type="ECO:0000313" key="3">
    <source>
        <dbReference type="Proteomes" id="UP000251692"/>
    </source>
</evidence>
<dbReference type="Proteomes" id="UP000251692">
    <property type="component" value="Unassembled WGS sequence"/>
</dbReference>
<dbReference type="EMBL" id="QMDV01000006">
    <property type="protein sequence ID" value="RAU81342.1"/>
    <property type="molecule type" value="Genomic_DNA"/>
</dbReference>
<keyword evidence="3" id="KW-1185">Reference proteome</keyword>
<protein>
    <submittedName>
        <fullName evidence="2">Uncharacterized protein</fullName>
    </submittedName>
</protein>
<sequence length="88" mass="10187">MIPEMPKIKLGKNTLPKDGQHVKWLVWINDVEAIWKEGEYLAKEQLFIRGPFNGNYSSLLTISDEDFDSAWHVLRWEAVNSSITVRGK</sequence>
<dbReference type="AlphaFoldDB" id="A0A364RAY9"/>
<proteinExistence type="predicted"/>
<evidence type="ECO:0000313" key="1">
    <source>
        <dbReference type="EMBL" id="RAU81342.1"/>
    </source>
</evidence>
<gene>
    <name evidence="1" type="ORF">DP923_16035</name>
    <name evidence="2" type="ORF">DP923_16380</name>
</gene>